<name>A0ABP7Y9U6_9ACTN</name>
<protein>
    <submittedName>
        <fullName evidence="2">DUF2079 domain-containing protein</fullName>
    </submittedName>
</protein>
<dbReference type="Proteomes" id="UP001500266">
    <property type="component" value="Unassembled WGS sequence"/>
</dbReference>
<dbReference type="EMBL" id="BAABDO010000012">
    <property type="protein sequence ID" value="GAA4132976.1"/>
    <property type="molecule type" value="Genomic_DNA"/>
</dbReference>
<keyword evidence="1" id="KW-1133">Transmembrane helix</keyword>
<keyword evidence="1" id="KW-0472">Membrane</keyword>
<feature type="transmembrane region" description="Helical" evidence="1">
    <location>
        <begin position="286"/>
        <end position="305"/>
    </location>
</feature>
<organism evidence="2 3">
    <name type="scientific">Actinomadura keratinilytica</name>
    <dbReference type="NCBI Taxonomy" id="547461"/>
    <lineage>
        <taxon>Bacteria</taxon>
        <taxon>Bacillati</taxon>
        <taxon>Actinomycetota</taxon>
        <taxon>Actinomycetes</taxon>
        <taxon>Streptosporangiales</taxon>
        <taxon>Thermomonosporaceae</taxon>
        <taxon>Actinomadura</taxon>
    </lineage>
</organism>
<reference evidence="3" key="1">
    <citation type="journal article" date="2019" name="Int. J. Syst. Evol. Microbiol.">
        <title>The Global Catalogue of Microorganisms (GCM) 10K type strain sequencing project: providing services to taxonomists for standard genome sequencing and annotation.</title>
        <authorList>
            <consortium name="The Broad Institute Genomics Platform"/>
            <consortium name="The Broad Institute Genome Sequencing Center for Infectious Disease"/>
            <person name="Wu L."/>
            <person name="Ma J."/>
        </authorList>
    </citation>
    <scope>NUCLEOTIDE SEQUENCE [LARGE SCALE GENOMIC DNA]</scope>
    <source>
        <strain evidence="3">JCM 17316</strain>
    </source>
</reference>
<feature type="transmembrane region" description="Helical" evidence="1">
    <location>
        <begin position="152"/>
        <end position="174"/>
    </location>
</feature>
<keyword evidence="3" id="KW-1185">Reference proteome</keyword>
<feature type="transmembrane region" description="Helical" evidence="1">
    <location>
        <begin position="93"/>
        <end position="114"/>
    </location>
</feature>
<feature type="transmembrane region" description="Helical" evidence="1">
    <location>
        <begin position="180"/>
        <end position="200"/>
    </location>
</feature>
<dbReference type="RefSeq" id="WP_345018437.1">
    <property type="nucleotide sequence ID" value="NZ_BAABDO010000012.1"/>
</dbReference>
<feature type="transmembrane region" description="Helical" evidence="1">
    <location>
        <begin position="120"/>
        <end position="140"/>
    </location>
</feature>
<evidence type="ECO:0000313" key="3">
    <source>
        <dbReference type="Proteomes" id="UP001500266"/>
    </source>
</evidence>
<dbReference type="Pfam" id="PF09852">
    <property type="entry name" value="DUF2079"/>
    <property type="match status" value="1"/>
</dbReference>
<gene>
    <name evidence="2" type="ORF">GCM10022416_13290</name>
</gene>
<accession>A0ABP7Y9U6</accession>
<feature type="transmembrane region" description="Helical" evidence="1">
    <location>
        <begin position="238"/>
        <end position="266"/>
    </location>
</feature>
<keyword evidence="1" id="KW-0812">Transmembrane</keyword>
<feature type="transmembrane region" description="Helical" evidence="1">
    <location>
        <begin position="66"/>
        <end position="86"/>
    </location>
</feature>
<sequence>MLYTGFSLRRHYLLRTSGYDLGIFEQAVRAYSRFQAPIIPLKGPDVHVLGDHFHPILVTLAPFYRIWPGAQTLLVAQALLIALSIVPVARLAVARLGVGVGLWLAASYALSWGIQGALGFDFHEIAFAVPLLAFAMAALVERRWRAAVAWTLPLLLVKEDMGLIVAAIGGYLLWRGRRRAGAALIAAGPAAVVLTVKVILPFFNDGRFSYSVYLDPDKDLWSLALSFPGGLIEHPRKLVLLALLLLLTGGAAVRTPLALIAVPVLLSRLVSTNPVHWEVGRVHYNAVLMPILFVALIEVLSAMTADGRLRMRLWRRTAIVFPGVFALMMHLTPWGITNPDNYADTPHFAAGRRLLAMVPDGAAVAAGNSLAPHLTGRCRVVIFPPSHGERVDWVVTDTQVRTVAPKSVDQVSAARAGLWPPTSEQVHAALRALPSQGFAKVAEDDGVVLYRRTAAAP</sequence>
<comment type="caution">
    <text evidence="2">The sequence shown here is derived from an EMBL/GenBank/DDBJ whole genome shotgun (WGS) entry which is preliminary data.</text>
</comment>
<evidence type="ECO:0000313" key="2">
    <source>
        <dbReference type="EMBL" id="GAA4132976.1"/>
    </source>
</evidence>
<proteinExistence type="predicted"/>
<dbReference type="InterPro" id="IPR018650">
    <property type="entry name" value="STSV1_Orf64"/>
</dbReference>
<evidence type="ECO:0000256" key="1">
    <source>
        <dbReference type="SAM" id="Phobius"/>
    </source>
</evidence>
<feature type="transmembrane region" description="Helical" evidence="1">
    <location>
        <begin position="317"/>
        <end position="336"/>
    </location>
</feature>